<sequence length="102" mass="11776">MTTKQITRDDHKYHGWMPTVAPDKITSLRFRYERRLVGCDSENLPGAYDGFLVVEVYAVPRSNVEHLLLGVAQSSSLFRILWLIQASGHYRRIFLGIPQSRQ</sequence>
<reference evidence="1" key="1">
    <citation type="journal article" date="2014" name="Nat. Commun.">
        <title>Multiple recent horizontal transfers of a large genomic region in cheese making fungi.</title>
        <authorList>
            <person name="Cheeseman K."/>
            <person name="Ropars J."/>
            <person name="Renault P."/>
            <person name="Dupont J."/>
            <person name="Gouzy J."/>
            <person name="Branca A."/>
            <person name="Abraham A.L."/>
            <person name="Ceppi M."/>
            <person name="Conseiller E."/>
            <person name="Debuchy R."/>
            <person name="Malagnac F."/>
            <person name="Goarin A."/>
            <person name="Silar P."/>
            <person name="Lacoste S."/>
            <person name="Sallet E."/>
            <person name="Bensimon A."/>
            <person name="Giraud T."/>
            <person name="Brygoo Y."/>
        </authorList>
    </citation>
    <scope>NUCLEOTIDE SEQUENCE [LARGE SCALE GENOMIC DNA]</scope>
    <source>
        <strain evidence="1">FM164</strain>
    </source>
</reference>
<dbReference type="Proteomes" id="UP000030686">
    <property type="component" value="Unassembled WGS sequence"/>
</dbReference>
<dbReference type="EMBL" id="HG792022">
    <property type="protein sequence ID" value="CDM38000.1"/>
    <property type="molecule type" value="Genomic_DNA"/>
</dbReference>
<accession>W6QNM5</accession>
<gene>
    <name evidence="1" type="ORF">PROQFM164_S08g000051</name>
</gene>
<name>W6QNM5_PENRF</name>
<organism evidence="1 2">
    <name type="scientific">Penicillium roqueforti (strain FM164)</name>
    <dbReference type="NCBI Taxonomy" id="1365484"/>
    <lineage>
        <taxon>Eukaryota</taxon>
        <taxon>Fungi</taxon>
        <taxon>Dikarya</taxon>
        <taxon>Ascomycota</taxon>
        <taxon>Pezizomycotina</taxon>
        <taxon>Eurotiomycetes</taxon>
        <taxon>Eurotiomycetidae</taxon>
        <taxon>Eurotiales</taxon>
        <taxon>Aspergillaceae</taxon>
        <taxon>Penicillium</taxon>
    </lineage>
</organism>
<keyword evidence="2" id="KW-1185">Reference proteome</keyword>
<evidence type="ECO:0000313" key="1">
    <source>
        <dbReference type="EMBL" id="CDM38000.1"/>
    </source>
</evidence>
<evidence type="ECO:0000313" key="2">
    <source>
        <dbReference type="Proteomes" id="UP000030686"/>
    </source>
</evidence>
<protein>
    <submittedName>
        <fullName evidence="1">Uncharacterized protein</fullName>
    </submittedName>
</protein>
<proteinExistence type="predicted"/>
<dbReference type="AlphaFoldDB" id="W6QNM5"/>